<sequence>MHYAKDFFAKSGTVTMETLDPAYQDIIGTVTEPSKNDYKKICSIYNCEYCMGKKLSALDDHSTEELPQPLSVTTPAPFTQAPEWCYDQDPFQCLILNKRGDLDCTFGSNLRQFCCATCTNNGMKTTTVPTTTEEVVLPSTPSQEWCYDQDPFQCLILNKRGELDCTFGSNLHQFCCATCRNNDIQTTTVPTTTEEVVIPSTPPEGCLDENPFMCKKMKEINALNCSVSSNAESCCQTCNANEEHFIYEEEPTTSSQPVESTTPYCYDENPLRCKRLARANELNCRSRTVRRKCCRTCKAYQDYFDITR</sequence>
<dbReference type="InterPro" id="IPR024079">
    <property type="entry name" value="MetalloPept_cat_dom_sf"/>
</dbReference>
<dbReference type="GO" id="GO:0004222">
    <property type="term" value="F:metalloendopeptidase activity"/>
    <property type="evidence" value="ECO:0007669"/>
    <property type="project" value="InterPro"/>
</dbReference>
<evidence type="ECO:0000256" key="1">
    <source>
        <dbReference type="PROSITE-ProRule" id="PRU01211"/>
    </source>
</evidence>
<accession>A0A0C2CB29</accession>
<keyword evidence="4" id="KW-1185">Reference proteome</keyword>
<organism evidence="3 4">
    <name type="scientific">Ancylostoma duodenale</name>
    <dbReference type="NCBI Taxonomy" id="51022"/>
    <lineage>
        <taxon>Eukaryota</taxon>
        <taxon>Metazoa</taxon>
        <taxon>Ecdysozoa</taxon>
        <taxon>Nematoda</taxon>
        <taxon>Chromadorea</taxon>
        <taxon>Rhabditida</taxon>
        <taxon>Rhabditina</taxon>
        <taxon>Rhabditomorpha</taxon>
        <taxon>Strongyloidea</taxon>
        <taxon>Ancylostomatidae</taxon>
        <taxon>Ancylostomatinae</taxon>
        <taxon>Ancylostoma</taxon>
    </lineage>
</organism>
<dbReference type="EMBL" id="KN768131">
    <property type="protein sequence ID" value="KIH47067.1"/>
    <property type="molecule type" value="Genomic_DNA"/>
</dbReference>
<protein>
    <recommendedName>
        <fullName evidence="2">Peptidase M12A domain-containing protein</fullName>
    </recommendedName>
</protein>
<dbReference type="PROSITE" id="PS51864">
    <property type="entry name" value="ASTACIN"/>
    <property type="match status" value="1"/>
</dbReference>
<name>A0A0C2CB29_9BILA</name>
<feature type="domain" description="Peptidase M12A" evidence="2">
    <location>
        <begin position="1"/>
        <end position="48"/>
    </location>
</feature>
<reference evidence="3 4" key="1">
    <citation type="submission" date="2013-12" db="EMBL/GenBank/DDBJ databases">
        <title>Draft genome of the parsitic nematode Ancylostoma duodenale.</title>
        <authorList>
            <person name="Mitreva M."/>
        </authorList>
    </citation>
    <scope>NUCLEOTIDE SEQUENCE [LARGE SCALE GENOMIC DNA]</scope>
    <source>
        <strain evidence="3 4">Zhejiang</strain>
    </source>
</reference>
<evidence type="ECO:0000259" key="2">
    <source>
        <dbReference type="PROSITE" id="PS51864"/>
    </source>
</evidence>
<proteinExistence type="predicted"/>
<dbReference type="Gene3D" id="3.40.390.10">
    <property type="entry name" value="Collagenase (Catalytic Domain)"/>
    <property type="match status" value="1"/>
</dbReference>
<gene>
    <name evidence="3" type="ORF">ANCDUO_22876</name>
</gene>
<dbReference type="AlphaFoldDB" id="A0A0C2CB29"/>
<evidence type="ECO:0000313" key="3">
    <source>
        <dbReference type="EMBL" id="KIH47067.1"/>
    </source>
</evidence>
<dbReference type="OrthoDB" id="291007at2759"/>
<dbReference type="Proteomes" id="UP000054047">
    <property type="component" value="Unassembled WGS sequence"/>
</dbReference>
<comment type="caution">
    <text evidence="1">Lacks conserved residue(s) required for the propagation of feature annotation.</text>
</comment>
<evidence type="ECO:0000313" key="4">
    <source>
        <dbReference type="Proteomes" id="UP000054047"/>
    </source>
</evidence>
<dbReference type="GO" id="GO:0006508">
    <property type="term" value="P:proteolysis"/>
    <property type="evidence" value="ECO:0007669"/>
    <property type="project" value="InterPro"/>
</dbReference>
<dbReference type="InterPro" id="IPR001506">
    <property type="entry name" value="Peptidase_M12A"/>
</dbReference>